<sequence length="201" mass="22083">MSVTRRNLGSTNFAIRKETVEAAGDEPEFQRFIGLDLTTEEPLWSLHLVDEHLKYAPLIQLYAGDPDTSEPSVISDPQALRGLAAVLMAQRGLSRSRRRGSTNAQAARDDVNTLIEAWEARNGDSWDLAAGLIAAHEVVTPRLAMMAQDVTAALDGDETMQDVWCIPPATNTFREEDLADSLGVLTRELRTRLAAWAGLEP</sequence>
<evidence type="ECO:0000313" key="2">
    <source>
        <dbReference type="Proteomes" id="UP001501285"/>
    </source>
</evidence>
<gene>
    <name evidence="1" type="ORF">GCM10009740_20970</name>
</gene>
<reference evidence="1 2" key="1">
    <citation type="journal article" date="2019" name="Int. J. Syst. Evol. Microbiol.">
        <title>The Global Catalogue of Microorganisms (GCM) 10K type strain sequencing project: providing services to taxonomists for standard genome sequencing and annotation.</title>
        <authorList>
            <consortium name="The Broad Institute Genomics Platform"/>
            <consortium name="The Broad Institute Genome Sequencing Center for Infectious Disease"/>
            <person name="Wu L."/>
            <person name="Ma J."/>
        </authorList>
    </citation>
    <scope>NUCLEOTIDE SEQUENCE [LARGE SCALE GENOMIC DNA]</scope>
    <source>
        <strain evidence="1 2">JCM 14283</strain>
    </source>
</reference>
<keyword evidence="2" id="KW-1185">Reference proteome</keyword>
<organism evidence="1 2">
    <name type="scientific">Terrabacter terrae</name>
    <dbReference type="NCBI Taxonomy" id="318434"/>
    <lineage>
        <taxon>Bacteria</taxon>
        <taxon>Bacillati</taxon>
        <taxon>Actinomycetota</taxon>
        <taxon>Actinomycetes</taxon>
        <taxon>Micrococcales</taxon>
        <taxon>Intrasporangiaceae</taxon>
        <taxon>Terrabacter</taxon>
    </lineage>
</organism>
<evidence type="ECO:0000313" key="1">
    <source>
        <dbReference type="EMBL" id="GAA2031018.1"/>
    </source>
</evidence>
<protein>
    <submittedName>
        <fullName evidence="1">Uncharacterized protein</fullName>
    </submittedName>
</protein>
<name>A0ABN2U7U5_9MICO</name>
<accession>A0ABN2U7U5</accession>
<comment type="caution">
    <text evidence="1">The sequence shown here is derived from an EMBL/GenBank/DDBJ whole genome shotgun (WGS) entry which is preliminary data.</text>
</comment>
<dbReference type="Proteomes" id="UP001501285">
    <property type="component" value="Unassembled WGS sequence"/>
</dbReference>
<proteinExistence type="predicted"/>
<dbReference type="EMBL" id="BAAANB010000021">
    <property type="protein sequence ID" value="GAA2031018.1"/>
    <property type="molecule type" value="Genomic_DNA"/>
</dbReference>